<dbReference type="Pfam" id="PF01749">
    <property type="entry name" value="IBB"/>
    <property type="match status" value="1"/>
</dbReference>
<evidence type="ECO:0000256" key="6">
    <source>
        <dbReference type="PROSITE-ProRule" id="PRU00259"/>
    </source>
</evidence>
<protein>
    <recommendedName>
        <fullName evidence="5">Importin subunit alpha</fullName>
    </recommendedName>
</protein>
<dbReference type="Pfam" id="PF00514">
    <property type="entry name" value="Arm"/>
    <property type="match status" value="8"/>
</dbReference>
<dbReference type="InterPro" id="IPR036975">
    <property type="entry name" value="Importin-a_IBB_sf"/>
</dbReference>
<dbReference type="InterPro" id="IPR016024">
    <property type="entry name" value="ARM-type_fold"/>
</dbReference>
<dbReference type="SMART" id="SM00185">
    <property type="entry name" value="ARM"/>
    <property type="match status" value="8"/>
</dbReference>
<accession>A0A8B9HTX1</accession>
<dbReference type="PANTHER" id="PTHR23316">
    <property type="entry name" value="IMPORTIN ALPHA"/>
    <property type="match status" value="1"/>
</dbReference>
<dbReference type="Gene3D" id="1.20.5.690">
    <property type="entry name" value="Importin-alpha, importin-beta-binding domain"/>
    <property type="match status" value="1"/>
</dbReference>
<dbReference type="AlphaFoldDB" id="A0A8B9HTX1"/>
<dbReference type="SUPFAM" id="SSF48371">
    <property type="entry name" value="ARM repeat"/>
    <property type="match status" value="1"/>
</dbReference>
<dbReference type="GO" id="GO:0005737">
    <property type="term" value="C:cytoplasm"/>
    <property type="evidence" value="ECO:0007669"/>
    <property type="project" value="InterPro"/>
</dbReference>
<evidence type="ECO:0000313" key="8">
    <source>
        <dbReference type="Ensembl" id="ENSAMXP00005016865.1"/>
    </source>
</evidence>
<sequence length="528" mass="58539">MPTHLSTAKYNISVGKDPDFYELSPPLFLKKMRERRVAECVELRKAQRVESILKRRNIEFQPVEEPLSPEYNTDNQQVISATIQEIIENVNSDCPERQTQGCQTARKLLSRERNPPLKEVVEAGLLSRFVEFLSRNDNPTLQFEAAWSLTNVASGTSWHTQQVVEHGAVPAFISLLASPMLNISEQAVWALGNIAGDGPSYRDALIDCNVIPALLARLTPDAPVGYLRNLTWTLSNLCRNKNPFPRFSAVQQMLPSIIQLLHHSDKSVLSDACWAISYLTDGPNERIDVIIKTGILPRLVELLTFEELAVVTPALRSIGNIVSGSDVQTQAAIDAGVLTALPKLMRHPKPNVQKEAAWAVSNIAAGPRPQIQQLITCGLLSPLVDLLKNADFKTQREAVWAVTNYTSGGTVEQVVQLVKCGGLEAILNLLTVKDAKTVLVILDAINNIFLAAEKLGEVEKLCLLVEELGGLDRIELLQNHENNTVYRAAQALIEKYFSEDAADECLKTEATETDFVFGPTEVQRRFDF</sequence>
<dbReference type="GO" id="GO:0061608">
    <property type="term" value="F:nuclear import signal receptor activity"/>
    <property type="evidence" value="ECO:0007669"/>
    <property type="project" value="InterPro"/>
</dbReference>
<comment type="similarity">
    <text evidence="1 5">Belongs to the importin alpha family.</text>
</comment>
<dbReference type="InterPro" id="IPR024931">
    <property type="entry name" value="Importin_alpha"/>
</dbReference>
<dbReference type="InterPro" id="IPR011989">
    <property type="entry name" value="ARM-like"/>
</dbReference>
<proteinExistence type="inferred from homology"/>
<evidence type="ECO:0000256" key="5">
    <source>
        <dbReference type="PIRNR" id="PIRNR005673"/>
    </source>
</evidence>
<dbReference type="Proteomes" id="UP000694621">
    <property type="component" value="Unplaced"/>
</dbReference>
<dbReference type="InterPro" id="IPR002652">
    <property type="entry name" value="Importin-a_IBB"/>
</dbReference>
<keyword evidence="3" id="KW-0677">Repeat</keyword>
<keyword evidence="4 5" id="KW-0653">Protein transport</keyword>
<dbReference type="PROSITE" id="PS51214">
    <property type="entry name" value="IBB"/>
    <property type="match status" value="1"/>
</dbReference>
<keyword evidence="2 5" id="KW-0813">Transport</keyword>
<dbReference type="PIRSF" id="PIRSF005673">
    <property type="entry name" value="Importin_alpha"/>
    <property type="match status" value="1"/>
</dbReference>
<dbReference type="Gene3D" id="1.25.10.10">
    <property type="entry name" value="Leucine-rich Repeat Variant"/>
    <property type="match status" value="1"/>
</dbReference>
<feature type="domain" description="IBB" evidence="7">
    <location>
        <begin position="1"/>
        <end position="65"/>
    </location>
</feature>
<reference evidence="8" key="1">
    <citation type="submission" date="2025-08" db="UniProtKB">
        <authorList>
            <consortium name="Ensembl"/>
        </authorList>
    </citation>
    <scope>IDENTIFICATION</scope>
</reference>
<dbReference type="Ensembl" id="ENSAMXT00005018616.1">
    <property type="protein sequence ID" value="ENSAMXP00005016865.1"/>
    <property type="gene ID" value="ENSAMXG00005008719.1"/>
</dbReference>
<dbReference type="InterPro" id="IPR000225">
    <property type="entry name" value="Armadillo"/>
</dbReference>
<feature type="repeat" description="ARM" evidence="6">
    <location>
        <begin position="336"/>
        <end position="364"/>
    </location>
</feature>
<name>A0A8B9HTX1_ASTMX</name>
<dbReference type="GO" id="GO:0006606">
    <property type="term" value="P:protein import into nucleus"/>
    <property type="evidence" value="ECO:0007669"/>
    <property type="project" value="InterPro"/>
</dbReference>
<dbReference type="FunFam" id="1.25.10.10:FF:000009">
    <property type="entry name" value="Importin subunit alpha"/>
    <property type="match status" value="1"/>
</dbReference>
<evidence type="ECO:0000259" key="7">
    <source>
        <dbReference type="PROSITE" id="PS51214"/>
    </source>
</evidence>
<gene>
    <name evidence="8" type="primary">kpna7</name>
</gene>
<feature type="repeat" description="ARM" evidence="6">
    <location>
        <begin position="167"/>
        <end position="195"/>
    </location>
</feature>
<dbReference type="PROSITE" id="PS50176">
    <property type="entry name" value="ARM_REPEAT"/>
    <property type="match status" value="3"/>
</dbReference>
<evidence type="ECO:0000256" key="1">
    <source>
        <dbReference type="ARBA" id="ARBA00010394"/>
    </source>
</evidence>
<dbReference type="GO" id="GO:0005634">
    <property type="term" value="C:nucleus"/>
    <property type="evidence" value="ECO:0007669"/>
    <property type="project" value="UniProtKB-ARBA"/>
</dbReference>
<organism evidence="8 9">
    <name type="scientific">Astyanax mexicanus</name>
    <name type="common">Blind cave fish</name>
    <name type="synonym">Astyanax fasciatus mexicanus</name>
    <dbReference type="NCBI Taxonomy" id="7994"/>
    <lineage>
        <taxon>Eukaryota</taxon>
        <taxon>Metazoa</taxon>
        <taxon>Chordata</taxon>
        <taxon>Craniata</taxon>
        <taxon>Vertebrata</taxon>
        <taxon>Euteleostomi</taxon>
        <taxon>Actinopterygii</taxon>
        <taxon>Neopterygii</taxon>
        <taxon>Teleostei</taxon>
        <taxon>Ostariophysi</taxon>
        <taxon>Characiformes</taxon>
        <taxon>Characoidei</taxon>
        <taxon>Acestrorhamphidae</taxon>
        <taxon>Acestrorhamphinae</taxon>
        <taxon>Astyanax</taxon>
    </lineage>
</organism>
<evidence type="ECO:0000256" key="3">
    <source>
        <dbReference type="ARBA" id="ARBA00022737"/>
    </source>
</evidence>
<evidence type="ECO:0000256" key="2">
    <source>
        <dbReference type="ARBA" id="ARBA00022448"/>
    </source>
</evidence>
<dbReference type="InterPro" id="IPR032413">
    <property type="entry name" value="Arm_3"/>
</dbReference>
<evidence type="ECO:0000313" key="9">
    <source>
        <dbReference type="Proteomes" id="UP000694621"/>
    </source>
</evidence>
<feature type="repeat" description="ARM" evidence="6">
    <location>
        <begin position="252"/>
        <end position="294"/>
    </location>
</feature>
<evidence type="ECO:0000256" key="4">
    <source>
        <dbReference type="ARBA" id="ARBA00022927"/>
    </source>
</evidence>
<dbReference type="Pfam" id="PF16186">
    <property type="entry name" value="Arm_3"/>
    <property type="match status" value="1"/>
</dbReference>